<dbReference type="EMBL" id="JYDO01000076">
    <property type="protein sequence ID" value="KRZ72593.1"/>
    <property type="molecule type" value="Genomic_DNA"/>
</dbReference>
<comment type="caution">
    <text evidence="1">The sequence shown here is derived from an EMBL/GenBank/DDBJ whole genome shotgun (WGS) entry which is preliminary data.</text>
</comment>
<evidence type="ECO:0000313" key="2">
    <source>
        <dbReference type="Proteomes" id="UP000054843"/>
    </source>
</evidence>
<keyword evidence="2" id="KW-1185">Reference proteome</keyword>
<proteinExistence type="predicted"/>
<evidence type="ECO:0000313" key="1">
    <source>
        <dbReference type="EMBL" id="KRZ72593.1"/>
    </source>
</evidence>
<gene>
    <name evidence="1" type="ORF">T10_12877</name>
</gene>
<reference evidence="1 2" key="1">
    <citation type="submission" date="2015-01" db="EMBL/GenBank/DDBJ databases">
        <title>Evolution of Trichinella species and genotypes.</title>
        <authorList>
            <person name="Korhonen P.K."/>
            <person name="Edoardo P."/>
            <person name="Giuseppe L.R."/>
            <person name="Gasser R.B."/>
        </authorList>
    </citation>
    <scope>NUCLEOTIDE SEQUENCE [LARGE SCALE GENOMIC DNA]</scope>
    <source>
        <strain evidence="1">ISS1980</strain>
    </source>
</reference>
<dbReference type="AlphaFoldDB" id="A0A0V1ML79"/>
<accession>A0A0V1ML79</accession>
<sequence length="84" mass="9839">MQYKHFGSQVILQFYIFLSGEQHLLQHTRQEVQRQYRKPGSASKMILFQTGQLEEGVVRCWCGSLFGFQIKHNPDMTNGHPGKW</sequence>
<name>A0A0V1ML79_9BILA</name>
<protein>
    <submittedName>
        <fullName evidence="1">Uncharacterized protein</fullName>
    </submittedName>
</protein>
<organism evidence="1 2">
    <name type="scientific">Trichinella papuae</name>
    <dbReference type="NCBI Taxonomy" id="268474"/>
    <lineage>
        <taxon>Eukaryota</taxon>
        <taxon>Metazoa</taxon>
        <taxon>Ecdysozoa</taxon>
        <taxon>Nematoda</taxon>
        <taxon>Enoplea</taxon>
        <taxon>Dorylaimia</taxon>
        <taxon>Trichinellida</taxon>
        <taxon>Trichinellidae</taxon>
        <taxon>Trichinella</taxon>
    </lineage>
</organism>
<dbReference type="Proteomes" id="UP000054843">
    <property type="component" value="Unassembled WGS sequence"/>
</dbReference>